<keyword evidence="6" id="KW-1185">Reference proteome</keyword>
<proteinExistence type="predicted"/>
<evidence type="ECO:0000259" key="3">
    <source>
        <dbReference type="PROSITE" id="PS00497"/>
    </source>
</evidence>
<dbReference type="SUPFAM" id="SSF48056">
    <property type="entry name" value="Di-copper centre-containing domain"/>
    <property type="match status" value="1"/>
</dbReference>
<dbReference type="GO" id="GO:0046872">
    <property type="term" value="F:metal ion binding"/>
    <property type="evidence" value="ECO:0007669"/>
    <property type="project" value="UniProtKB-KW"/>
</dbReference>
<dbReference type="InterPro" id="IPR008922">
    <property type="entry name" value="Di-copper_centre_dom_sf"/>
</dbReference>
<dbReference type="Gene3D" id="1.10.1280.10">
    <property type="entry name" value="Di-copper center containing domain from catechol oxidase"/>
    <property type="match status" value="1"/>
</dbReference>
<keyword evidence="1" id="KW-0479">Metal-binding</keyword>
<feature type="domain" description="Tyrosinase copper-binding" evidence="4">
    <location>
        <begin position="238"/>
        <end position="249"/>
    </location>
</feature>
<dbReference type="GO" id="GO:0016491">
    <property type="term" value="F:oxidoreductase activity"/>
    <property type="evidence" value="ECO:0007669"/>
    <property type="project" value="InterPro"/>
</dbReference>
<protein>
    <submittedName>
        <fullName evidence="5">Di-copper centre-containing protein</fullName>
    </submittedName>
</protein>
<accession>A0A9P4HG56</accession>
<dbReference type="InterPro" id="IPR002227">
    <property type="entry name" value="Tyrosinase_Cu-bd"/>
</dbReference>
<organism evidence="5 6">
    <name type="scientific">Setomelanomma holmii</name>
    <dbReference type="NCBI Taxonomy" id="210430"/>
    <lineage>
        <taxon>Eukaryota</taxon>
        <taxon>Fungi</taxon>
        <taxon>Dikarya</taxon>
        <taxon>Ascomycota</taxon>
        <taxon>Pezizomycotina</taxon>
        <taxon>Dothideomycetes</taxon>
        <taxon>Pleosporomycetidae</taxon>
        <taxon>Pleosporales</taxon>
        <taxon>Pleosporineae</taxon>
        <taxon>Phaeosphaeriaceae</taxon>
        <taxon>Setomelanomma</taxon>
    </lineage>
</organism>
<dbReference type="Pfam" id="PF00264">
    <property type="entry name" value="Tyrosinase"/>
    <property type="match status" value="1"/>
</dbReference>
<evidence type="ECO:0000256" key="2">
    <source>
        <dbReference type="ARBA" id="ARBA00023008"/>
    </source>
</evidence>
<dbReference type="InterPro" id="IPR050316">
    <property type="entry name" value="Tyrosinase/Hemocyanin"/>
</dbReference>
<comment type="caution">
    <text evidence="5">The sequence shown here is derived from an EMBL/GenBank/DDBJ whole genome shotgun (WGS) entry which is preliminary data.</text>
</comment>
<dbReference type="OrthoDB" id="6132182at2759"/>
<dbReference type="PROSITE" id="PS00497">
    <property type="entry name" value="TYROSINASE_1"/>
    <property type="match status" value="1"/>
</dbReference>
<keyword evidence="2" id="KW-0186">Copper</keyword>
<evidence type="ECO:0000313" key="6">
    <source>
        <dbReference type="Proteomes" id="UP000799777"/>
    </source>
</evidence>
<dbReference type="AlphaFoldDB" id="A0A9P4HG56"/>
<dbReference type="PROSITE" id="PS00498">
    <property type="entry name" value="TYROSINASE_2"/>
    <property type="match status" value="1"/>
</dbReference>
<dbReference type="PANTHER" id="PTHR11474">
    <property type="entry name" value="TYROSINASE FAMILY MEMBER"/>
    <property type="match status" value="1"/>
</dbReference>
<reference evidence="5" key="1">
    <citation type="journal article" date="2020" name="Stud. Mycol.">
        <title>101 Dothideomycetes genomes: a test case for predicting lifestyles and emergence of pathogens.</title>
        <authorList>
            <person name="Haridas S."/>
            <person name="Albert R."/>
            <person name="Binder M."/>
            <person name="Bloem J."/>
            <person name="Labutti K."/>
            <person name="Salamov A."/>
            <person name="Andreopoulos B."/>
            <person name="Baker S."/>
            <person name="Barry K."/>
            <person name="Bills G."/>
            <person name="Bluhm B."/>
            <person name="Cannon C."/>
            <person name="Castanera R."/>
            <person name="Culley D."/>
            <person name="Daum C."/>
            <person name="Ezra D."/>
            <person name="Gonzalez J."/>
            <person name="Henrissat B."/>
            <person name="Kuo A."/>
            <person name="Liang C."/>
            <person name="Lipzen A."/>
            <person name="Lutzoni F."/>
            <person name="Magnuson J."/>
            <person name="Mondo S."/>
            <person name="Nolan M."/>
            <person name="Ohm R."/>
            <person name="Pangilinan J."/>
            <person name="Park H.-J."/>
            <person name="Ramirez L."/>
            <person name="Alfaro M."/>
            <person name="Sun H."/>
            <person name="Tritt A."/>
            <person name="Yoshinaga Y."/>
            <person name="Zwiers L.-H."/>
            <person name="Turgeon B."/>
            <person name="Goodwin S."/>
            <person name="Spatafora J."/>
            <person name="Crous P."/>
            <person name="Grigoriev I."/>
        </authorList>
    </citation>
    <scope>NUCLEOTIDE SEQUENCE</scope>
    <source>
        <strain evidence="5">CBS 110217</strain>
    </source>
</reference>
<name>A0A9P4HG56_9PLEO</name>
<evidence type="ECO:0000256" key="1">
    <source>
        <dbReference type="ARBA" id="ARBA00022723"/>
    </source>
</evidence>
<evidence type="ECO:0000313" key="5">
    <source>
        <dbReference type="EMBL" id="KAF2032406.1"/>
    </source>
</evidence>
<dbReference type="EMBL" id="ML978173">
    <property type="protein sequence ID" value="KAF2032406.1"/>
    <property type="molecule type" value="Genomic_DNA"/>
</dbReference>
<dbReference type="PANTHER" id="PTHR11474:SF126">
    <property type="entry name" value="TYROSINASE-LIKE PROTEIN TYR-1-RELATED"/>
    <property type="match status" value="1"/>
</dbReference>
<dbReference type="Proteomes" id="UP000799777">
    <property type="component" value="Unassembled WGS sequence"/>
</dbReference>
<sequence length="318" mass="35244">MGRQSVALPLRTLSEAERLHYLSAVQCTLRKPAITPSTAAPGALSRYEDLVATHINQTMSIHFVGHFLPWHRLFTLAYETLLREECGYRDAQPYWDWTLDSSASKFIASPVFDAVSGFGGNGPLTSPYNASANEVPGRTGGGCVPSGPFSNMTVHLGPFASLARNDQCLKRDFAPDYAVTYLSKANVDKVLNQLDYGWMARTLEGGTSFDQSKIHAGGHFGVGGTFGQMGDPFASPSDPIFWLHHANLDRVWWSWQSKNLTKRLRDVSGPIVLQDYENAQAGNVTLQFSMTLGFNGWDAQVEDMMDIRPLCYGYDRLY</sequence>
<feature type="domain" description="Tyrosinase copper-binding" evidence="3">
    <location>
        <begin position="62"/>
        <end position="79"/>
    </location>
</feature>
<dbReference type="PRINTS" id="PR00092">
    <property type="entry name" value="TYROSINASE"/>
</dbReference>
<evidence type="ECO:0000259" key="4">
    <source>
        <dbReference type="PROSITE" id="PS00498"/>
    </source>
</evidence>
<gene>
    <name evidence="5" type="ORF">EK21DRAFT_87263</name>
</gene>